<feature type="domain" description="TAFII28-like protein" evidence="8">
    <location>
        <begin position="167"/>
        <end position="251"/>
    </location>
</feature>
<evidence type="ECO:0000256" key="7">
    <source>
        <dbReference type="SAM" id="MobiDB-lite"/>
    </source>
</evidence>
<evidence type="ECO:0000256" key="4">
    <source>
        <dbReference type="ARBA" id="ARBA00023163"/>
    </source>
</evidence>
<proteinExistence type="inferred from homology"/>
<organism evidence="9 10">
    <name type="scientific">Phlebiopsis gigantea (strain 11061_1 CR5-6)</name>
    <name type="common">White-rot fungus</name>
    <name type="synonym">Peniophora gigantea</name>
    <dbReference type="NCBI Taxonomy" id="745531"/>
    <lineage>
        <taxon>Eukaryota</taxon>
        <taxon>Fungi</taxon>
        <taxon>Dikarya</taxon>
        <taxon>Basidiomycota</taxon>
        <taxon>Agaricomycotina</taxon>
        <taxon>Agaricomycetes</taxon>
        <taxon>Polyporales</taxon>
        <taxon>Phanerochaetaceae</taxon>
        <taxon>Phlebiopsis</taxon>
    </lineage>
</organism>
<dbReference type="InterPro" id="IPR045127">
    <property type="entry name" value="TAF11-like"/>
</dbReference>
<keyword evidence="10" id="KW-1185">Reference proteome</keyword>
<evidence type="ECO:0000256" key="2">
    <source>
        <dbReference type="ARBA" id="ARBA00009788"/>
    </source>
</evidence>
<dbReference type="CDD" id="cd08048">
    <property type="entry name" value="HFD_TAF11"/>
    <property type="match status" value="1"/>
</dbReference>
<dbReference type="InterPro" id="IPR006809">
    <property type="entry name" value="TAFII28_dom"/>
</dbReference>
<sequence length="274" mass="29163">MSSSFASHPTPERTFVLANPASTSTRGSGAKRGRKPKNATLTTESTRTSPQTSPTTSLPTPLQWTAVQSNAPGPSTVPYGDGATSPGGTDQNFSSETGGVLTLAGVAGPVAALAGDPSSSRRASVVPGAPAAEEDGEVEDEFLPAMADDDYSAQLSWQSQSKDNLKVLMDNFSPAQYDRFEAYRRNALPKQAIRKVVQQTLGQQVSLPVAQVVAGFGKVFVGEMVEKARAVQKRRGETGPLSPDHLREAYRLYQKETGRVGAARPLRSKRVFVK</sequence>
<evidence type="ECO:0000256" key="1">
    <source>
        <dbReference type="ARBA" id="ARBA00004123"/>
    </source>
</evidence>
<evidence type="ECO:0000256" key="5">
    <source>
        <dbReference type="ARBA" id="ARBA00023242"/>
    </source>
</evidence>
<dbReference type="GO" id="GO:0016251">
    <property type="term" value="F:RNA polymerase II general transcription initiation factor activity"/>
    <property type="evidence" value="ECO:0007669"/>
    <property type="project" value="TreeGrafter"/>
</dbReference>
<keyword evidence="3" id="KW-0805">Transcription regulation</keyword>
<dbReference type="InterPro" id="IPR009072">
    <property type="entry name" value="Histone-fold"/>
</dbReference>
<dbReference type="SUPFAM" id="SSF47113">
    <property type="entry name" value="Histone-fold"/>
    <property type="match status" value="1"/>
</dbReference>
<evidence type="ECO:0000313" key="9">
    <source>
        <dbReference type="EMBL" id="KIP02014.1"/>
    </source>
</evidence>
<feature type="region of interest" description="Disordered" evidence="7">
    <location>
        <begin position="1"/>
        <end position="96"/>
    </location>
</feature>
<protein>
    <recommendedName>
        <fullName evidence="6">Transcription initiation factor TFIID subunit 11</fullName>
    </recommendedName>
</protein>
<dbReference type="AlphaFoldDB" id="A0A0C3NBZ0"/>
<dbReference type="Proteomes" id="UP000053257">
    <property type="component" value="Unassembled WGS sequence"/>
</dbReference>
<dbReference type="Pfam" id="PF04719">
    <property type="entry name" value="TAFII28"/>
    <property type="match status" value="1"/>
</dbReference>
<dbReference type="EMBL" id="KN840713">
    <property type="protein sequence ID" value="KIP02014.1"/>
    <property type="molecule type" value="Genomic_DNA"/>
</dbReference>
<gene>
    <name evidence="9" type="ORF">PHLGIDRAFT_79743</name>
</gene>
<evidence type="ECO:0000256" key="3">
    <source>
        <dbReference type="ARBA" id="ARBA00023015"/>
    </source>
</evidence>
<dbReference type="GO" id="GO:0005669">
    <property type="term" value="C:transcription factor TFIID complex"/>
    <property type="evidence" value="ECO:0007669"/>
    <property type="project" value="InterPro"/>
</dbReference>
<keyword evidence="5" id="KW-0539">Nucleus</keyword>
<keyword evidence="4" id="KW-0804">Transcription</keyword>
<evidence type="ECO:0000259" key="8">
    <source>
        <dbReference type="Pfam" id="PF04719"/>
    </source>
</evidence>
<evidence type="ECO:0000256" key="6">
    <source>
        <dbReference type="ARBA" id="ARBA00072882"/>
    </source>
</evidence>
<feature type="compositionally biased region" description="Polar residues" evidence="7">
    <location>
        <begin position="86"/>
        <end position="96"/>
    </location>
</feature>
<name>A0A0C3NBZ0_PHLG1</name>
<dbReference type="FunFam" id="1.10.20.10:FF:000061">
    <property type="entry name" value="TFIID subunit"/>
    <property type="match status" value="1"/>
</dbReference>
<dbReference type="Gene3D" id="1.10.20.10">
    <property type="entry name" value="Histone, subunit A"/>
    <property type="match status" value="1"/>
</dbReference>
<dbReference type="STRING" id="745531.A0A0C3NBZ0"/>
<accession>A0A0C3NBZ0</accession>
<feature type="compositionally biased region" description="Low complexity" evidence="7">
    <location>
        <begin position="40"/>
        <end position="62"/>
    </location>
</feature>
<comment type="similarity">
    <text evidence="2">Belongs to the TAF11 family.</text>
</comment>
<feature type="region of interest" description="Disordered" evidence="7">
    <location>
        <begin position="114"/>
        <end position="136"/>
    </location>
</feature>
<dbReference type="PANTHER" id="PTHR13218:SF8">
    <property type="entry name" value="TRANSCRIPTION INITIATION FACTOR TFIID SUBUNIT 11"/>
    <property type="match status" value="1"/>
</dbReference>
<feature type="compositionally biased region" description="Polar residues" evidence="7">
    <location>
        <begin position="63"/>
        <end position="73"/>
    </location>
</feature>
<comment type="subcellular location">
    <subcellularLocation>
        <location evidence="1">Nucleus</location>
    </subcellularLocation>
</comment>
<dbReference type="PANTHER" id="PTHR13218">
    <property type="entry name" value="TRANSCRIPTION INITIATION FACTOR TFIID SUBUNIT 11-RELATED"/>
    <property type="match status" value="1"/>
</dbReference>
<dbReference type="GO" id="GO:0046982">
    <property type="term" value="F:protein heterodimerization activity"/>
    <property type="evidence" value="ECO:0007669"/>
    <property type="project" value="InterPro"/>
</dbReference>
<evidence type="ECO:0000313" key="10">
    <source>
        <dbReference type="Proteomes" id="UP000053257"/>
    </source>
</evidence>
<dbReference type="OrthoDB" id="28335at2759"/>
<dbReference type="HOGENOM" id="CLU_063498_0_0_1"/>
<dbReference type="GO" id="GO:0051123">
    <property type="term" value="P:RNA polymerase II preinitiation complex assembly"/>
    <property type="evidence" value="ECO:0007669"/>
    <property type="project" value="InterPro"/>
</dbReference>
<reference evidence="9 10" key="1">
    <citation type="journal article" date="2014" name="PLoS Genet.">
        <title>Analysis of the Phlebiopsis gigantea genome, transcriptome and secretome provides insight into its pioneer colonization strategies of wood.</title>
        <authorList>
            <person name="Hori C."/>
            <person name="Ishida T."/>
            <person name="Igarashi K."/>
            <person name="Samejima M."/>
            <person name="Suzuki H."/>
            <person name="Master E."/>
            <person name="Ferreira P."/>
            <person name="Ruiz-Duenas F.J."/>
            <person name="Held B."/>
            <person name="Canessa P."/>
            <person name="Larrondo L.F."/>
            <person name="Schmoll M."/>
            <person name="Druzhinina I.S."/>
            <person name="Kubicek C.P."/>
            <person name="Gaskell J.A."/>
            <person name="Kersten P."/>
            <person name="St John F."/>
            <person name="Glasner J."/>
            <person name="Sabat G."/>
            <person name="Splinter BonDurant S."/>
            <person name="Syed K."/>
            <person name="Yadav J."/>
            <person name="Mgbeahuruike A.C."/>
            <person name="Kovalchuk A."/>
            <person name="Asiegbu F.O."/>
            <person name="Lackner G."/>
            <person name="Hoffmeister D."/>
            <person name="Rencoret J."/>
            <person name="Gutierrez A."/>
            <person name="Sun H."/>
            <person name="Lindquist E."/>
            <person name="Barry K."/>
            <person name="Riley R."/>
            <person name="Grigoriev I.V."/>
            <person name="Henrissat B."/>
            <person name="Kues U."/>
            <person name="Berka R.M."/>
            <person name="Martinez A.T."/>
            <person name="Covert S.F."/>
            <person name="Blanchette R.A."/>
            <person name="Cullen D."/>
        </authorList>
    </citation>
    <scope>NUCLEOTIDE SEQUENCE [LARGE SCALE GENOMIC DNA]</scope>
    <source>
        <strain evidence="9 10">11061_1 CR5-6</strain>
    </source>
</reference>